<reference evidence="2 3" key="1">
    <citation type="submission" date="2018-02" db="EMBL/GenBank/DDBJ databases">
        <title>Whole genome sequencing of endophytic bacterium.</title>
        <authorList>
            <person name="Eedara R."/>
            <person name="Podile A.R."/>
        </authorList>
    </citation>
    <scope>NUCLEOTIDE SEQUENCE [LARGE SCALE GENOMIC DNA]</scope>
    <source>
        <strain evidence="2 3">RP1T</strain>
    </source>
</reference>
<dbReference type="SUPFAM" id="SSF53335">
    <property type="entry name" value="S-adenosyl-L-methionine-dependent methyltransferases"/>
    <property type="match status" value="1"/>
</dbReference>
<dbReference type="PANTHER" id="PTHR34203">
    <property type="entry name" value="METHYLTRANSFERASE, FKBM FAMILY PROTEIN"/>
    <property type="match status" value="1"/>
</dbReference>
<dbReference type="NCBIfam" id="TIGR01444">
    <property type="entry name" value="fkbM_fam"/>
    <property type="match status" value="1"/>
</dbReference>
<proteinExistence type="predicted"/>
<protein>
    <recommendedName>
        <fullName evidence="1">Methyltransferase FkbM domain-containing protein</fullName>
    </recommendedName>
</protein>
<comment type="caution">
    <text evidence="2">The sequence shown here is derived from an EMBL/GenBank/DDBJ whole genome shotgun (WGS) entry which is preliminary data.</text>
</comment>
<dbReference type="InterPro" id="IPR052514">
    <property type="entry name" value="SAM-dependent_MTase"/>
</dbReference>
<dbReference type="InterPro" id="IPR006342">
    <property type="entry name" value="FkbM_mtfrase"/>
</dbReference>
<dbReference type="Gene3D" id="3.40.50.150">
    <property type="entry name" value="Vaccinia Virus protein VP39"/>
    <property type="match status" value="1"/>
</dbReference>
<name>A0A2S9QIS0_9HYPH</name>
<sequence length="296" mass="32888">MARTGLPCPGKCRNKPSSIMPARRSKRASLECNTAMGVLRAQISRLVKGMLARHGLLLIRAGAKFGHDPWADIRRLAEAWHYPIATVFDVGANDGETAALALHKFPVARIVSFEPHPETFAFLMRRLGGERRFAGVNAALGVQDGTVDMFEYPSSKINSLSDRAQYALRYPQEADRISVQSTTLDAYCERNGFETVDVLKLDTEGFDRIVLEGGRGMLERRAIRFIYVEFNDLQPKENAMGGDLISIDSLLRPHGYRFIASYNDYIVTEGDLFCVSNALFALPPVTSTFSPNPARL</sequence>
<evidence type="ECO:0000313" key="2">
    <source>
        <dbReference type="EMBL" id="PRH89225.1"/>
    </source>
</evidence>
<dbReference type="Proteomes" id="UP000237682">
    <property type="component" value="Unassembled WGS sequence"/>
</dbReference>
<feature type="domain" description="Methyltransferase FkbM" evidence="1">
    <location>
        <begin position="89"/>
        <end position="258"/>
    </location>
</feature>
<evidence type="ECO:0000313" key="3">
    <source>
        <dbReference type="Proteomes" id="UP000237682"/>
    </source>
</evidence>
<keyword evidence="3" id="KW-1185">Reference proteome</keyword>
<organism evidence="2 3">
    <name type="scientific">Labrys okinawensis</name>
    <dbReference type="NCBI Taxonomy" id="346911"/>
    <lineage>
        <taxon>Bacteria</taxon>
        <taxon>Pseudomonadati</taxon>
        <taxon>Pseudomonadota</taxon>
        <taxon>Alphaproteobacteria</taxon>
        <taxon>Hyphomicrobiales</taxon>
        <taxon>Xanthobacteraceae</taxon>
        <taxon>Labrys</taxon>
    </lineage>
</organism>
<dbReference type="OrthoDB" id="7542440at2"/>
<dbReference type="InterPro" id="IPR029063">
    <property type="entry name" value="SAM-dependent_MTases_sf"/>
</dbReference>
<dbReference type="EMBL" id="PUEJ01000001">
    <property type="protein sequence ID" value="PRH89225.1"/>
    <property type="molecule type" value="Genomic_DNA"/>
</dbReference>
<dbReference type="AlphaFoldDB" id="A0A2S9QIS0"/>
<gene>
    <name evidence="2" type="ORF">C5L14_01120</name>
</gene>
<dbReference type="PANTHER" id="PTHR34203:SF15">
    <property type="entry name" value="SLL1173 PROTEIN"/>
    <property type="match status" value="1"/>
</dbReference>
<evidence type="ECO:0000259" key="1">
    <source>
        <dbReference type="Pfam" id="PF05050"/>
    </source>
</evidence>
<accession>A0A2S9QIS0</accession>
<dbReference type="Pfam" id="PF05050">
    <property type="entry name" value="Methyltransf_21"/>
    <property type="match status" value="1"/>
</dbReference>